<name>A0A318TR99_9BRAD</name>
<keyword evidence="8" id="KW-1185">Reference proteome</keyword>
<evidence type="ECO:0000256" key="5">
    <source>
        <dbReference type="ARBA" id="ARBA00022898"/>
    </source>
</evidence>
<dbReference type="OrthoDB" id="9801834at2"/>
<dbReference type="GO" id="GO:0008483">
    <property type="term" value="F:transaminase activity"/>
    <property type="evidence" value="ECO:0007669"/>
    <property type="project" value="UniProtKB-KW"/>
</dbReference>
<dbReference type="GO" id="GO:0030170">
    <property type="term" value="F:pyridoxal phosphate binding"/>
    <property type="evidence" value="ECO:0007669"/>
    <property type="project" value="InterPro"/>
</dbReference>
<keyword evidence="4" id="KW-0808">Transferase</keyword>
<evidence type="ECO:0000256" key="6">
    <source>
        <dbReference type="RuleBase" id="RU003560"/>
    </source>
</evidence>
<dbReference type="PANTHER" id="PTHR43094:SF1">
    <property type="entry name" value="AMINOTRANSFERASE CLASS-III"/>
    <property type="match status" value="1"/>
</dbReference>
<dbReference type="InterPro" id="IPR049704">
    <property type="entry name" value="Aminotrans_3_PPA_site"/>
</dbReference>
<evidence type="ECO:0000256" key="2">
    <source>
        <dbReference type="ARBA" id="ARBA00008954"/>
    </source>
</evidence>
<accession>A0A318TR99</accession>
<dbReference type="Gene3D" id="3.90.1150.10">
    <property type="entry name" value="Aspartate Aminotransferase, domain 1"/>
    <property type="match status" value="1"/>
</dbReference>
<dbReference type="AlphaFoldDB" id="A0A318TR99"/>
<dbReference type="SUPFAM" id="SSF53383">
    <property type="entry name" value="PLP-dependent transferases"/>
    <property type="match status" value="1"/>
</dbReference>
<gene>
    <name evidence="7" type="ORF">BJ122_10388</name>
</gene>
<dbReference type="FunFam" id="3.40.640.10:FF:000014">
    <property type="entry name" value="Adenosylmethionine-8-amino-7-oxononanoate aminotransferase, probable"/>
    <property type="match status" value="1"/>
</dbReference>
<dbReference type="PANTHER" id="PTHR43094">
    <property type="entry name" value="AMINOTRANSFERASE"/>
    <property type="match status" value="1"/>
</dbReference>
<protein>
    <submittedName>
        <fullName evidence="7">Beta-alanine--pyruvate transaminase</fullName>
    </submittedName>
</protein>
<dbReference type="EMBL" id="QJTI01000003">
    <property type="protein sequence ID" value="PYF04435.1"/>
    <property type="molecule type" value="Genomic_DNA"/>
</dbReference>
<dbReference type="Gene3D" id="3.40.640.10">
    <property type="entry name" value="Type I PLP-dependent aspartate aminotransferase-like (Major domain)"/>
    <property type="match status" value="1"/>
</dbReference>
<organism evidence="7 8">
    <name type="scientific">Rhodopseudomonas faecalis</name>
    <dbReference type="NCBI Taxonomy" id="99655"/>
    <lineage>
        <taxon>Bacteria</taxon>
        <taxon>Pseudomonadati</taxon>
        <taxon>Pseudomonadota</taxon>
        <taxon>Alphaproteobacteria</taxon>
        <taxon>Hyphomicrobiales</taxon>
        <taxon>Nitrobacteraceae</taxon>
        <taxon>Rhodopseudomonas</taxon>
    </lineage>
</organism>
<dbReference type="CDD" id="cd00610">
    <property type="entry name" value="OAT_like"/>
    <property type="match status" value="1"/>
</dbReference>
<evidence type="ECO:0000256" key="3">
    <source>
        <dbReference type="ARBA" id="ARBA00022576"/>
    </source>
</evidence>
<evidence type="ECO:0000313" key="7">
    <source>
        <dbReference type="EMBL" id="PYF04435.1"/>
    </source>
</evidence>
<dbReference type="InterPro" id="IPR005814">
    <property type="entry name" value="Aminotrans_3"/>
</dbReference>
<sequence>MLDKSPASAVSAPNDLAAFWMPFTANRAFKRTPKMIAGAKDMHYFTTDGRKVIDGASGMWCTNAGHSRDAIAAAIASQAKELDFSPPFQFGQPKAFELATRIAQLAPAGLEQVFFCNSGSEAGDTALKIALAYHAIRGEGTRTRLIGRERGYHGVGFGGTAVGGIGANRKMFGNLIAGVDHLPATYDRDKQAFTKGEPDYGAHLADELERLVALHGANTIAAVIVEPMAGSTGVLPAPKGYLQRLREITQKHGILLIFDEVITGFGRLGYGFAAERYGVTPDMITFAKGVTNGAVPMGGVVVRDTVHDAFMTGPEHVVELFHGYTYSAHPLACAAGLATLDIYRDEKLFEHARQLETVMADAVMTLKGQPNVVDIRTVGVTAGIDLAPIADAPGKRGYDAMNAGFHDHDLMLRIAGDTLALTPPLIASDADIGEIIDKVGRVIRAVA</sequence>
<comment type="caution">
    <text evidence="7">The sequence shown here is derived from an EMBL/GenBank/DDBJ whole genome shotgun (WGS) entry which is preliminary data.</text>
</comment>
<comment type="cofactor">
    <cofactor evidence="1">
        <name>pyridoxal 5'-phosphate</name>
        <dbReference type="ChEBI" id="CHEBI:597326"/>
    </cofactor>
</comment>
<dbReference type="RefSeq" id="WP_110779845.1">
    <property type="nucleotide sequence ID" value="NZ_QJTI01000003.1"/>
</dbReference>
<keyword evidence="7" id="KW-0670">Pyruvate</keyword>
<dbReference type="Proteomes" id="UP000248148">
    <property type="component" value="Unassembled WGS sequence"/>
</dbReference>
<keyword evidence="3" id="KW-0032">Aminotransferase</keyword>
<keyword evidence="5 6" id="KW-0663">Pyridoxal phosphate</keyword>
<evidence type="ECO:0000256" key="1">
    <source>
        <dbReference type="ARBA" id="ARBA00001933"/>
    </source>
</evidence>
<dbReference type="PROSITE" id="PS00600">
    <property type="entry name" value="AA_TRANSFER_CLASS_3"/>
    <property type="match status" value="1"/>
</dbReference>
<dbReference type="InterPro" id="IPR015422">
    <property type="entry name" value="PyrdxlP-dep_Trfase_small"/>
</dbReference>
<evidence type="ECO:0000256" key="4">
    <source>
        <dbReference type="ARBA" id="ARBA00022679"/>
    </source>
</evidence>
<dbReference type="InterPro" id="IPR015424">
    <property type="entry name" value="PyrdxlP-dep_Trfase"/>
</dbReference>
<proteinExistence type="inferred from homology"/>
<evidence type="ECO:0000313" key="8">
    <source>
        <dbReference type="Proteomes" id="UP000248148"/>
    </source>
</evidence>
<reference evidence="7 8" key="1">
    <citation type="submission" date="2018-06" db="EMBL/GenBank/DDBJ databases">
        <title>Genomic Encyclopedia of Archaeal and Bacterial Type Strains, Phase II (KMG-II): from individual species to whole genera.</title>
        <authorList>
            <person name="Goeker M."/>
        </authorList>
    </citation>
    <scope>NUCLEOTIDE SEQUENCE [LARGE SCALE GENOMIC DNA]</scope>
    <source>
        <strain evidence="7 8">JCM 11668</strain>
    </source>
</reference>
<dbReference type="Pfam" id="PF00202">
    <property type="entry name" value="Aminotran_3"/>
    <property type="match status" value="1"/>
</dbReference>
<dbReference type="InterPro" id="IPR015421">
    <property type="entry name" value="PyrdxlP-dep_Trfase_major"/>
</dbReference>
<comment type="similarity">
    <text evidence="2 6">Belongs to the class-III pyridoxal-phosphate-dependent aminotransferase family.</text>
</comment>